<evidence type="ECO:0000259" key="2">
    <source>
        <dbReference type="Pfam" id="PF07993"/>
    </source>
</evidence>
<comment type="similarity">
    <text evidence="1">Belongs to the fatty acyl-CoA reductase family.</text>
</comment>
<keyword evidence="1" id="KW-0443">Lipid metabolism</keyword>
<organism evidence="3 4">
    <name type="scientific">Cytospora mali</name>
    <name type="common">Apple Valsa canker fungus</name>
    <name type="synonym">Valsa mali</name>
    <dbReference type="NCBI Taxonomy" id="578113"/>
    <lineage>
        <taxon>Eukaryota</taxon>
        <taxon>Fungi</taxon>
        <taxon>Dikarya</taxon>
        <taxon>Ascomycota</taxon>
        <taxon>Pezizomycotina</taxon>
        <taxon>Sordariomycetes</taxon>
        <taxon>Sordariomycetidae</taxon>
        <taxon>Diaporthales</taxon>
        <taxon>Cytosporaceae</taxon>
        <taxon>Cytospora</taxon>
    </lineage>
</organism>
<dbReference type="PANTHER" id="PTHR11011:SF45">
    <property type="entry name" value="FATTY ACYL-COA REDUCTASE CG8306-RELATED"/>
    <property type="match status" value="1"/>
</dbReference>
<accession>A0A194VMP4</accession>
<evidence type="ECO:0000313" key="4">
    <source>
        <dbReference type="Proteomes" id="UP000078559"/>
    </source>
</evidence>
<dbReference type="GO" id="GO:0006629">
    <property type="term" value="P:lipid metabolic process"/>
    <property type="evidence" value="ECO:0007669"/>
    <property type="project" value="UniProtKB-KW"/>
</dbReference>
<keyword evidence="1" id="KW-0521">NADP</keyword>
<comment type="function">
    <text evidence="1">Catalyzes the reduction of fatty acyl-CoA to fatty alcohols.</text>
</comment>
<evidence type="ECO:0000256" key="1">
    <source>
        <dbReference type="RuleBase" id="RU363097"/>
    </source>
</evidence>
<protein>
    <recommendedName>
        <fullName evidence="1">Fatty acyl-CoA reductase</fullName>
        <ecNumber evidence="1">1.2.1.84</ecNumber>
    </recommendedName>
</protein>
<dbReference type="EC" id="1.2.1.84" evidence="1"/>
<proteinExistence type="inferred from homology"/>
<dbReference type="SMR" id="A0A194VMP4"/>
<evidence type="ECO:0000313" key="3">
    <source>
        <dbReference type="EMBL" id="KUI65272.1"/>
    </source>
</evidence>
<dbReference type="Proteomes" id="UP000078559">
    <property type="component" value="Chromosome 1"/>
</dbReference>
<dbReference type="InterPro" id="IPR036291">
    <property type="entry name" value="NAD(P)-bd_dom_sf"/>
</dbReference>
<dbReference type="InterPro" id="IPR013120">
    <property type="entry name" value="FAR_NAD-bd"/>
</dbReference>
<keyword evidence="4" id="KW-1185">Reference proteome</keyword>
<name>A0A194VMP4_CYTMA</name>
<sequence>MPAESQATPITILLTGVTGFLGKVVLEELIRQRVEGTFHFDRVLLPIRSSRGQTAFERFFGKVIKSPCFSRLPSGWHNDVKVIPGDLMEPNCGVNPGSMEELTRKVTHIIHCAGCVSFDSPMNVLLAENMTASLNILQLAQKCHNLKRLVATSTAYACHETGHPNNYTLAKCLAEHFIVQKKGVTPLTIVRPSIISASWKYPFPGWIDSFAALASPISAFALGGLKVLHGEPSAILDVVPVDKVAGCLIREALSSHDSNINHETAPTKFVHCVSTIKHGPSTWDIVHDTVMYFSQPENTILYKPSGWYVGTDDRLFCLYKFIFQYLPIKLAELTALLRLDWDGAAKARKTLIRLQQIDTHFRYFVENTYDYHCAVEVLPEDFDKRAYMQTSLEGMRQNLLLPLLAKMKPKEAVVKATVKDSCQDQ</sequence>
<keyword evidence="1" id="KW-0444">Lipid biosynthesis</keyword>
<dbReference type="GO" id="GO:0080019">
    <property type="term" value="F:alcohol-forming very long-chain fatty acyl-CoA reductase activity"/>
    <property type="evidence" value="ECO:0007669"/>
    <property type="project" value="InterPro"/>
</dbReference>
<dbReference type="EMBL" id="CM003098">
    <property type="protein sequence ID" value="KUI65272.1"/>
    <property type="molecule type" value="Genomic_DNA"/>
</dbReference>
<dbReference type="OrthoDB" id="429813at2759"/>
<dbReference type="GO" id="GO:0102965">
    <property type="term" value="F:alcohol-forming long-chain fatty acyl-CoA reductase activity"/>
    <property type="evidence" value="ECO:0007669"/>
    <property type="project" value="UniProtKB-EC"/>
</dbReference>
<dbReference type="CDD" id="cd05236">
    <property type="entry name" value="FAR-N_SDR_e"/>
    <property type="match status" value="1"/>
</dbReference>
<dbReference type="SUPFAM" id="SSF51735">
    <property type="entry name" value="NAD(P)-binding Rossmann-fold domains"/>
    <property type="match status" value="1"/>
</dbReference>
<feature type="domain" description="Thioester reductase (TE)" evidence="2">
    <location>
        <begin position="14"/>
        <end position="161"/>
    </location>
</feature>
<keyword evidence="1" id="KW-0560">Oxidoreductase</keyword>
<reference evidence="3" key="1">
    <citation type="submission" date="2014-12" db="EMBL/GenBank/DDBJ databases">
        <title>Genome Sequence of Valsa Canker Pathogens Uncovers a Specific Adaption of Colonization on Woody Bark.</title>
        <authorList>
            <person name="Yin Z."/>
            <person name="Liu H."/>
            <person name="Gao X."/>
            <person name="Li Z."/>
            <person name="Song N."/>
            <person name="Ke X."/>
            <person name="Dai Q."/>
            <person name="Wu Y."/>
            <person name="Sun Y."/>
            <person name="Xu J.-R."/>
            <person name="Kang Z.K."/>
            <person name="Wang L."/>
            <person name="Huang L."/>
        </authorList>
    </citation>
    <scope>NUCLEOTIDE SEQUENCE [LARGE SCALE GENOMIC DNA]</scope>
    <source>
        <strain evidence="3">03-8</strain>
    </source>
</reference>
<dbReference type="Gene3D" id="3.40.50.720">
    <property type="entry name" value="NAD(P)-binding Rossmann-like Domain"/>
    <property type="match status" value="1"/>
</dbReference>
<comment type="catalytic activity">
    <reaction evidence="1">
        <text>a long-chain fatty acyl-CoA + 2 NADPH + 2 H(+) = a long-chain primary fatty alcohol + 2 NADP(+) + CoA</text>
        <dbReference type="Rhea" id="RHEA:52716"/>
        <dbReference type="ChEBI" id="CHEBI:15378"/>
        <dbReference type="ChEBI" id="CHEBI:57287"/>
        <dbReference type="ChEBI" id="CHEBI:57783"/>
        <dbReference type="ChEBI" id="CHEBI:58349"/>
        <dbReference type="ChEBI" id="CHEBI:77396"/>
        <dbReference type="ChEBI" id="CHEBI:83139"/>
        <dbReference type="EC" id="1.2.1.84"/>
    </reaction>
</comment>
<gene>
    <name evidence="3" type="ORF">VM1G_00800</name>
</gene>
<dbReference type="Pfam" id="PF07993">
    <property type="entry name" value="NAD_binding_4"/>
    <property type="match status" value="1"/>
</dbReference>
<dbReference type="PANTHER" id="PTHR11011">
    <property type="entry name" value="MALE STERILITY PROTEIN 2-RELATED"/>
    <property type="match status" value="1"/>
</dbReference>
<dbReference type="InterPro" id="IPR026055">
    <property type="entry name" value="FAR"/>
</dbReference>
<dbReference type="AlphaFoldDB" id="A0A194VMP4"/>